<feature type="domain" description="AMP-binding enzyme C-terminal" evidence="2">
    <location>
        <begin position="445"/>
        <end position="521"/>
    </location>
</feature>
<reference evidence="3" key="1">
    <citation type="submission" date="2021-12" db="EMBL/GenBank/DDBJ databases">
        <authorList>
            <person name="Rodrigo-Torres L."/>
            <person name="Arahal R. D."/>
            <person name="Lucena T."/>
        </authorList>
    </citation>
    <scope>NUCLEOTIDE SEQUENCE</scope>
    <source>
        <strain evidence="3">CECT 8267</strain>
    </source>
</reference>
<dbReference type="InterPro" id="IPR045851">
    <property type="entry name" value="AMP-bd_C_sf"/>
</dbReference>
<keyword evidence="3" id="KW-0436">Ligase</keyword>
<name>A0ABN8EP01_9GAMM</name>
<dbReference type="Gene3D" id="3.30.300.30">
    <property type="match status" value="1"/>
</dbReference>
<dbReference type="Proteomes" id="UP000838100">
    <property type="component" value="Unassembled WGS sequence"/>
</dbReference>
<dbReference type="NCBIfam" id="TIGR03098">
    <property type="entry name" value="ligase_PEP_1"/>
    <property type="match status" value="1"/>
</dbReference>
<evidence type="ECO:0000313" key="3">
    <source>
        <dbReference type="EMBL" id="CAH0992692.1"/>
    </source>
</evidence>
<dbReference type="PROSITE" id="PS00455">
    <property type="entry name" value="AMP_BINDING"/>
    <property type="match status" value="1"/>
</dbReference>
<dbReference type="InterPro" id="IPR000873">
    <property type="entry name" value="AMP-dep_synth/lig_dom"/>
</dbReference>
<feature type="domain" description="AMP-dependent synthetase/ligase" evidence="1">
    <location>
        <begin position="26"/>
        <end position="383"/>
    </location>
</feature>
<protein>
    <submittedName>
        <fullName evidence="3">Long-chain-fatty-acid--CoA ligase</fullName>
        <ecNumber evidence="3">6.2.1.3</ecNumber>
    </submittedName>
</protein>
<dbReference type="SUPFAM" id="SSF56801">
    <property type="entry name" value="Acetyl-CoA synthetase-like"/>
    <property type="match status" value="1"/>
</dbReference>
<sequence>MPQCLHQLIRQHLEPVTDAVSLTLRAADRPALLIKDRVITYRQLNRQLLSVAAAWQHQGIEVGERVGIYLPKVAEAVISCFAASAAGLSFVPVNPILKPPQVEHIINDCTMSVLVTQRARLKTLLPRLGGCPSLRTIVLIDGWTEEDRQAVPSSVNLFAFSELIDSQQQPEHCGNDQQVAAILYTSGSTGSPKGVVLSQRNMMIGAASVAQYLANDSNDCLLALLPLSFDYGFSQLTTAFAVGASVVLLEYLMPRDVIKATAKYPVTGIAAVPPLWRQLAELDWPEQHRLRYWTNSGGHLPPTVLSKLQQRLPTVQPVLMYGLTEAFRSTYLPSAMLAQKPSSMGIAIPHSELLIINGQGQPCPPGVTGELVHRGPLVAQGYWQDCARTAQRFKPLPSWVDNYCPDELAVWSGDQAYCDDDGCFYFVGRNDEMIKTSGYRVSPGEIEHVLQACPLIEEVIAFGVSDEQLGQKIIIVASHSAESDNVARQAIALFCRQKMPAYMLPADIVLSAALARNPNGKIDRSGIAKGYSAAQAELGK</sequence>
<dbReference type="EC" id="6.2.1.3" evidence="3"/>
<dbReference type="Pfam" id="PF13193">
    <property type="entry name" value="AMP-binding_C"/>
    <property type="match status" value="1"/>
</dbReference>
<comment type="caution">
    <text evidence="3">The sequence shown here is derived from an EMBL/GenBank/DDBJ whole genome shotgun (WGS) entry which is preliminary data.</text>
</comment>
<dbReference type="PANTHER" id="PTHR43767">
    <property type="entry name" value="LONG-CHAIN-FATTY-ACID--COA LIGASE"/>
    <property type="match status" value="1"/>
</dbReference>
<evidence type="ECO:0000259" key="2">
    <source>
        <dbReference type="Pfam" id="PF13193"/>
    </source>
</evidence>
<organism evidence="3 4">
    <name type="scientific">Sinobacterium norvegicum</name>
    <dbReference type="NCBI Taxonomy" id="1641715"/>
    <lineage>
        <taxon>Bacteria</taxon>
        <taxon>Pseudomonadati</taxon>
        <taxon>Pseudomonadota</taxon>
        <taxon>Gammaproteobacteria</taxon>
        <taxon>Cellvibrionales</taxon>
        <taxon>Spongiibacteraceae</taxon>
        <taxon>Sinobacterium</taxon>
    </lineage>
</organism>
<dbReference type="InterPro" id="IPR020845">
    <property type="entry name" value="AMP-binding_CS"/>
</dbReference>
<proteinExistence type="predicted"/>
<evidence type="ECO:0000313" key="4">
    <source>
        <dbReference type="Proteomes" id="UP000838100"/>
    </source>
</evidence>
<evidence type="ECO:0000259" key="1">
    <source>
        <dbReference type="Pfam" id="PF00501"/>
    </source>
</evidence>
<dbReference type="Pfam" id="PF00501">
    <property type="entry name" value="AMP-binding"/>
    <property type="match status" value="1"/>
</dbReference>
<dbReference type="InterPro" id="IPR050237">
    <property type="entry name" value="ATP-dep_AMP-bd_enzyme"/>
</dbReference>
<dbReference type="EMBL" id="CAKLPX010000003">
    <property type="protein sequence ID" value="CAH0992692.1"/>
    <property type="molecule type" value="Genomic_DNA"/>
</dbReference>
<keyword evidence="4" id="KW-1185">Reference proteome</keyword>
<gene>
    <name evidence="3" type="primary">lcfB_2</name>
    <name evidence="3" type="ORF">SIN8267_02825</name>
</gene>
<accession>A0ABN8EP01</accession>
<dbReference type="PANTHER" id="PTHR43767:SF10">
    <property type="entry name" value="SURFACTIN SYNTHASE SUBUNIT 1"/>
    <property type="match status" value="1"/>
</dbReference>
<dbReference type="InterPro" id="IPR042099">
    <property type="entry name" value="ANL_N_sf"/>
</dbReference>
<dbReference type="InterPro" id="IPR017529">
    <property type="entry name" value="AcylCoA_ligase_PEP_1"/>
</dbReference>
<dbReference type="Gene3D" id="3.40.50.12780">
    <property type="entry name" value="N-terminal domain of ligase-like"/>
    <property type="match status" value="1"/>
</dbReference>
<dbReference type="RefSeq" id="WP_237445370.1">
    <property type="nucleotide sequence ID" value="NZ_CAKLPX010000003.1"/>
</dbReference>
<dbReference type="GO" id="GO:0004467">
    <property type="term" value="F:long-chain fatty acid-CoA ligase activity"/>
    <property type="evidence" value="ECO:0007669"/>
    <property type="project" value="UniProtKB-EC"/>
</dbReference>
<dbReference type="InterPro" id="IPR025110">
    <property type="entry name" value="AMP-bd_C"/>
</dbReference>